<dbReference type="InterPro" id="IPR022800">
    <property type="entry name" value="Spt4/RpoE2_Znf"/>
</dbReference>
<dbReference type="InterPro" id="IPR009287">
    <property type="entry name" value="Spt4"/>
</dbReference>
<dbReference type="PANTHER" id="PTHR12882">
    <property type="entry name" value="SUPPRESSOR OF TY 4"/>
    <property type="match status" value="1"/>
</dbReference>
<dbReference type="InterPro" id="IPR038510">
    <property type="entry name" value="Spt4_sf"/>
</dbReference>
<evidence type="ECO:0000256" key="4">
    <source>
        <dbReference type="ARBA" id="ARBA00023163"/>
    </source>
</evidence>
<evidence type="ECO:0000313" key="8">
    <source>
        <dbReference type="EMBL" id="RKO92284.1"/>
    </source>
</evidence>
<keyword evidence="4 6" id="KW-0804">Transcription</keyword>
<evidence type="ECO:0000313" key="9">
    <source>
        <dbReference type="Proteomes" id="UP000269721"/>
    </source>
</evidence>
<accession>A0A4P9WHR4</accession>
<dbReference type="GO" id="GO:0140673">
    <property type="term" value="P:transcription elongation-coupled chromatin remodeling"/>
    <property type="evidence" value="ECO:0007669"/>
    <property type="project" value="InterPro"/>
</dbReference>
<dbReference type="GO" id="GO:0008270">
    <property type="term" value="F:zinc ion binding"/>
    <property type="evidence" value="ECO:0007669"/>
    <property type="project" value="InterPro"/>
</dbReference>
<dbReference type="AlphaFoldDB" id="A0A4P9WHR4"/>
<dbReference type="InterPro" id="IPR029040">
    <property type="entry name" value="RPABC4/Spt4"/>
</dbReference>
<dbReference type="GO" id="GO:0006355">
    <property type="term" value="P:regulation of DNA-templated transcription"/>
    <property type="evidence" value="ECO:0007669"/>
    <property type="project" value="InterPro"/>
</dbReference>
<proteinExistence type="inferred from homology"/>
<dbReference type="SMART" id="SM01389">
    <property type="entry name" value="Spt4"/>
    <property type="match status" value="1"/>
</dbReference>
<dbReference type="Gene3D" id="3.30.40.210">
    <property type="match status" value="1"/>
</dbReference>
<evidence type="ECO:0000259" key="7">
    <source>
        <dbReference type="SMART" id="SM01389"/>
    </source>
</evidence>
<comment type="function">
    <text evidence="6">The SPT4-SPT5 complex mediates both activation and inhibition of transcription elongation, and plays a role in pre-mRNA processing. This complex seems to be important for the stability of the RNA polymerase II elongation machinery on the chromatin template but not for the inherent ability of this machinery to translocate down the gene.</text>
</comment>
<dbReference type="CDD" id="cd07973">
    <property type="entry name" value="Spt4"/>
    <property type="match status" value="1"/>
</dbReference>
<dbReference type="GO" id="GO:0032044">
    <property type="term" value="C:DSIF complex"/>
    <property type="evidence" value="ECO:0007669"/>
    <property type="project" value="TreeGrafter"/>
</dbReference>
<evidence type="ECO:0000256" key="3">
    <source>
        <dbReference type="ARBA" id="ARBA00020182"/>
    </source>
</evidence>
<dbReference type="Proteomes" id="UP000269721">
    <property type="component" value="Unassembled WGS sequence"/>
</dbReference>
<comment type="subcellular location">
    <subcellularLocation>
        <location evidence="1 6">Nucleus</location>
    </subcellularLocation>
</comment>
<feature type="domain" description="Spt4/RpoE2 zinc finger" evidence="7">
    <location>
        <begin position="13"/>
        <end position="89"/>
    </location>
</feature>
<dbReference type="EMBL" id="KZ994702">
    <property type="protein sequence ID" value="RKO92284.1"/>
    <property type="molecule type" value="Genomic_DNA"/>
</dbReference>
<protein>
    <recommendedName>
        <fullName evidence="3 6">Transcription elongation factor SPT4</fullName>
    </recommendedName>
</protein>
<organism evidence="8 9">
    <name type="scientific">Blyttiomyces helicus</name>
    <dbReference type="NCBI Taxonomy" id="388810"/>
    <lineage>
        <taxon>Eukaryota</taxon>
        <taxon>Fungi</taxon>
        <taxon>Fungi incertae sedis</taxon>
        <taxon>Chytridiomycota</taxon>
        <taxon>Chytridiomycota incertae sedis</taxon>
        <taxon>Chytridiomycetes</taxon>
        <taxon>Chytridiomycetes incertae sedis</taxon>
        <taxon>Blyttiomyces</taxon>
    </lineage>
</organism>
<sequence>MADLPSAGAKSRLRACLLCSLIKTAAQFKTGCDNCEGILRRNDKLLPVDQVTSANFDGVVALMDPSQSWVGKWQRIDKFKPGLYAIRVSGRLPVEMEEALAERGFKYRPRDGSVHD</sequence>
<dbReference type="SUPFAM" id="SSF63393">
    <property type="entry name" value="RNA polymerase subunits"/>
    <property type="match status" value="1"/>
</dbReference>
<reference evidence="9" key="1">
    <citation type="journal article" date="2018" name="Nat. Microbiol.">
        <title>Leveraging single-cell genomics to expand the fungal tree of life.</title>
        <authorList>
            <person name="Ahrendt S.R."/>
            <person name="Quandt C.A."/>
            <person name="Ciobanu D."/>
            <person name="Clum A."/>
            <person name="Salamov A."/>
            <person name="Andreopoulos B."/>
            <person name="Cheng J.F."/>
            <person name="Woyke T."/>
            <person name="Pelin A."/>
            <person name="Henrissat B."/>
            <person name="Reynolds N.K."/>
            <person name="Benny G.L."/>
            <person name="Smith M.E."/>
            <person name="James T.Y."/>
            <person name="Grigoriev I.V."/>
        </authorList>
    </citation>
    <scope>NUCLEOTIDE SEQUENCE [LARGE SCALE GENOMIC DNA]</scope>
</reference>
<evidence type="ECO:0000256" key="1">
    <source>
        <dbReference type="ARBA" id="ARBA00004123"/>
    </source>
</evidence>
<dbReference type="PIRSF" id="PIRSF025023">
    <property type="entry name" value="Spt4"/>
    <property type="match status" value="1"/>
</dbReference>
<evidence type="ECO:0000256" key="2">
    <source>
        <dbReference type="ARBA" id="ARBA00010464"/>
    </source>
</evidence>
<dbReference type="GO" id="GO:0000993">
    <property type="term" value="F:RNA polymerase II complex binding"/>
    <property type="evidence" value="ECO:0007669"/>
    <property type="project" value="TreeGrafter"/>
</dbReference>
<name>A0A4P9WHR4_9FUNG</name>
<dbReference type="OrthoDB" id="248751at2759"/>
<evidence type="ECO:0000256" key="5">
    <source>
        <dbReference type="ARBA" id="ARBA00023242"/>
    </source>
</evidence>
<dbReference type="Pfam" id="PF06093">
    <property type="entry name" value="Spt4"/>
    <property type="match status" value="1"/>
</dbReference>
<gene>
    <name evidence="8" type="ORF">BDK51DRAFT_21518</name>
</gene>
<dbReference type="PANTHER" id="PTHR12882:SF1">
    <property type="entry name" value="TRANSCRIPTION ELONGATION FACTOR SPT4"/>
    <property type="match status" value="1"/>
</dbReference>
<evidence type="ECO:0000256" key="6">
    <source>
        <dbReference type="PIRNR" id="PIRNR025023"/>
    </source>
</evidence>
<comment type="similarity">
    <text evidence="2 6">Belongs to the SPT4 family.</text>
</comment>
<keyword evidence="9" id="KW-1185">Reference proteome</keyword>
<keyword evidence="5 6" id="KW-0539">Nucleus</keyword>